<protein>
    <submittedName>
        <fullName evidence="12">Myosin-1</fullName>
    </submittedName>
</protein>
<dbReference type="Gene3D" id="1.20.120.720">
    <property type="entry name" value="Myosin VI head, motor domain, U50 subdomain"/>
    <property type="match status" value="1"/>
</dbReference>
<dbReference type="InterPro" id="IPR027417">
    <property type="entry name" value="P-loop_NTPase"/>
</dbReference>
<feature type="compositionally biased region" description="Polar residues" evidence="10">
    <location>
        <begin position="1058"/>
        <end position="1070"/>
    </location>
</feature>
<dbReference type="SMR" id="A0A0K9PHU3"/>
<dbReference type="SMART" id="SM00015">
    <property type="entry name" value="IQ"/>
    <property type="match status" value="4"/>
</dbReference>
<dbReference type="GO" id="GO:0015629">
    <property type="term" value="C:actin cytoskeleton"/>
    <property type="evidence" value="ECO:0000318"/>
    <property type="project" value="GO_Central"/>
</dbReference>
<evidence type="ECO:0000256" key="2">
    <source>
        <dbReference type="ARBA" id="ARBA00022741"/>
    </source>
</evidence>
<organism evidence="12 13">
    <name type="scientific">Zostera marina</name>
    <name type="common">Eelgrass</name>
    <dbReference type="NCBI Taxonomy" id="29655"/>
    <lineage>
        <taxon>Eukaryota</taxon>
        <taxon>Viridiplantae</taxon>
        <taxon>Streptophyta</taxon>
        <taxon>Embryophyta</taxon>
        <taxon>Tracheophyta</taxon>
        <taxon>Spermatophyta</taxon>
        <taxon>Magnoliopsida</taxon>
        <taxon>Liliopsida</taxon>
        <taxon>Zosteraceae</taxon>
        <taxon>Zostera</taxon>
    </lineage>
</organism>
<feature type="region of interest" description="Disordered" evidence="10">
    <location>
        <begin position="62"/>
        <end position="102"/>
    </location>
</feature>
<dbReference type="InterPro" id="IPR000048">
    <property type="entry name" value="IQ_motif_EF-hand-BS"/>
</dbReference>
<keyword evidence="2 8" id="KW-0547">Nucleotide-binding</keyword>
<dbReference type="InterPro" id="IPR036022">
    <property type="entry name" value="MYSc_Myo8"/>
</dbReference>
<dbReference type="EMBL" id="LFYR01000888">
    <property type="protein sequence ID" value="KMZ67800.1"/>
    <property type="molecule type" value="Genomic_DNA"/>
</dbReference>
<dbReference type="OMA" id="NARKMYS"/>
<keyword evidence="4 8" id="KW-0518">Myosin</keyword>
<dbReference type="FunFam" id="1.20.58.530:FF:000013">
    <property type="entry name" value="Unconventional myosin-XIX"/>
    <property type="match status" value="1"/>
</dbReference>
<dbReference type="SUPFAM" id="SSF52540">
    <property type="entry name" value="P-loop containing nucleoside triphosphate hydrolases"/>
    <property type="match status" value="1"/>
</dbReference>
<evidence type="ECO:0000256" key="8">
    <source>
        <dbReference type="PROSITE-ProRule" id="PRU00782"/>
    </source>
</evidence>
<dbReference type="Gene3D" id="1.20.5.190">
    <property type="match status" value="2"/>
</dbReference>
<comment type="similarity">
    <text evidence="7">Belongs to the TRAFAC class myosin-kinesin ATPase superfamily. Myosin family. Plant myosin class VIII subfamily.</text>
</comment>
<dbReference type="InterPro" id="IPR036961">
    <property type="entry name" value="Kinesin_motor_dom_sf"/>
</dbReference>
<feature type="domain" description="Myosin motor" evidence="11">
    <location>
        <begin position="178"/>
        <end position="849"/>
    </location>
</feature>
<feature type="compositionally biased region" description="Polar residues" evidence="10">
    <location>
        <begin position="77"/>
        <end position="86"/>
    </location>
</feature>
<evidence type="ECO:0000313" key="13">
    <source>
        <dbReference type="Proteomes" id="UP000036987"/>
    </source>
</evidence>
<evidence type="ECO:0000256" key="3">
    <source>
        <dbReference type="ARBA" id="ARBA00022840"/>
    </source>
</evidence>
<dbReference type="Gene3D" id="3.40.850.10">
    <property type="entry name" value="Kinesin motor domain"/>
    <property type="match status" value="1"/>
</dbReference>
<evidence type="ECO:0000259" key="11">
    <source>
        <dbReference type="PROSITE" id="PS51456"/>
    </source>
</evidence>
<keyword evidence="3 8" id="KW-0067">ATP-binding</keyword>
<dbReference type="GO" id="GO:0007015">
    <property type="term" value="P:actin filament organization"/>
    <property type="evidence" value="ECO:0000318"/>
    <property type="project" value="GO_Central"/>
</dbReference>
<sequence>MTSVKVPLIGKPLDLTERTSKMPLLKSKVPPRLKSIMSLPVDFRFMTGSSLGNLGRPEVNEELQAKSDAQEDESPYIGNTVSFDTEGNSEEPGNDLLSNHVDNPSLLPVLQSNGDSRWNDTSSYAKKMHAWCKIKNGEWALGKILSNMEKEFLIGFPEGKVLKVSTDNILHANPDILDGVDDLMQLSYLNEPAVLYNLQYRYSRNMIYTKAGPVLVAINPFKRVDLYGHNYVEAYRSNSTDSPHVYAIADTAIREMARDEVNQSIIISGESGAGKTETAKIAMQYLAALGGGSGIEYEILQSNPILEAFGNAKTSRNNNSSRFGKLIEIYFSLTGKISGARIDTFLLEKSRVVQCTEGERSYHIFYQLCAGASASLRDKLNLRNVDDYKYLKQSNCYKIAQVNDAERFNEVMEALNVVHISNEDQEKIFAMLTAVLWLGNISFTIIDNENHAEPVIDEGVLTVSKLLGCDIKVLVLALSTRKMRVRNDHIVQKLTLSQAIDTRDALAKSIYASLFDWLVEQINKSLNVGKRRTERSISILDIYGFESFEKNSFEQFCINYANERLQQHFNRHLFKLEQEEYLQDGIDWAKVDFDDNQDCLNLFEKKPLGLLTLLDEESTFPNGTDLTFANKLKQHLHSNSSFRGERGKAFSVSHYAGEVLYDTSGFLEKNRDLLHIDSIQLLASCSCELPQVFASKLLRLSENAVQSSHRQTGADSQKRSVVSKFKGQLFQLMQRLESTSPHFIRCIKPNKSQHPEIYEQPLVLQQLRCCGVLEVVRISRSGYPTRVSHQKFAMRYGFLLFESVASQDPLSVSVAILHQFSILPEMYHVGYTKLFFRTGQIGALEDTRNRTLHGILRLQSVFRGHRARFFVKTYRSGIITLQSFVRGQKTRALYSVLVKQRRAAIVIQCHIKSHITRREFLNTRKASIIIQSGVRGELVRNAGRAFTKVFESDQVFVKTSLLAELQQRVLKAEAGLRQKDEENEILQQSLLQYESKWSDYEQKMSSMEEVWQRQMRSLQCSLSIAKKSLDNDVCERKSDASVDQSWDSSRSREESNGGIRSSSHTVNGADMNASTSVISHLSDEFEQRAHVFLDDANFLVEVKSGQADANLNPDRELKRLKNTFDAWKKDFGIRLRETKAILHKLGANESSGDRAKKNWWGRLNKNSSRIV</sequence>
<dbReference type="GO" id="GO:0016020">
    <property type="term" value="C:membrane"/>
    <property type="evidence" value="ECO:0000318"/>
    <property type="project" value="GO_Central"/>
</dbReference>
<evidence type="ECO:0000256" key="1">
    <source>
        <dbReference type="ARBA" id="ARBA00022737"/>
    </source>
</evidence>
<proteinExistence type="inferred from homology"/>
<dbReference type="Pfam" id="PF00612">
    <property type="entry name" value="IQ"/>
    <property type="match status" value="3"/>
</dbReference>
<dbReference type="PANTHER" id="PTHR13140">
    <property type="entry name" value="MYOSIN"/>
    <property type="match status" value="1"/>
</dbReference>
<name>A0A0K9PHU3_ZOSMR</name>
<feature type="region of interest" description="Actin-binding" evidence="8">
    <location>
        <begin position="729"/>
        <end position="751"/>
    </location>
</feature>
<evidence type="ECO:0000256" key="7">
    <source>
        <dbReference type="ARBA" id="ARBA00060862"/>
    </source>
</evidence>
<dbReference type="GO" id="GO:0000146">
    <property type="term" value="F:microfilament motor activity"/>
    <property type="evidence" value="ECO:0000318"/>
    <property type="project" value="GO_Central"/>
</dbReference>
<dbReference type="Pfam" id="PF00063">
    <property type="entry name" value="Myosin_head"/>
    <property type="match status" value="1"/>
</dbReference>
<feature type="coiled-coil region" evidence="9">
    <location>
        <begin position="962"/>
        <end position="996"/>
    </location>
</feature>
<dbReference type="GO" id="GO:0051015">
    <property type="term" value="F:actin filament binding"/>
    <property type="evidence" value="ECO:0000318"/>
    <property type="project" value="GO_Central"/>
</dbReference>
<keyword evidence="5 8" id="KW-0505">Motor protein</keyword>
<dbReference type="AlphaFoldDB" id="A0A0K9PHU3"/>
<keyword evidence="1" id="KW-0677">Repeat</keyword>
<evidence type="ECO:0000313" key="12">
    <source>
        <dbReference type="EMBL" id="KMZ67800.1"/>
    </source>
</evidence>
<dbReference type="GO" id="GO:0016459">
    <property type="term" value="C:myosin complex"/>
    <property type="evidence" value="ECO:0007669"/>
    <property type="project" value="UniProtKB-KW"/>
</dbReference>
<dbReference type="Gene3D" id="6.20.240.20">
    <property type="match status" value="1"/>
</dbReference>
<dbReference type="Gene3D" id="1.10.10.820">
    <property type="match status" value="1"/>
</dbReference>
<dbReference type="OrthoDB" id="6108017at2759"/>
<feature type="region of interest" description="Disordered" evidence="10">
    <location>
        <begin position="1040"/>
        <end position="1070"/>
    </location>
</feature>
<dbReference type="STRING" id="29655.A0A0K9PHU3"/>
<dbReference type="SMART" id="SM00242">
    <property type="entry name" value="MYSc"/>
    <property type="match status" value="1"/>
</dbReference>
<dbReference type="CDD" id="cd01383">
    <property type="entry name" value="MYSc_Myo8"/>
    <property type="match status" value="1"/>
</dbReference>
<dbReference type="PANTHER" id="PTHR13140:SF780">
    <property type="entry name" value="MYOSIN-1"/>
    <property type="match status" value="1"/>
</dbReference>
<keyword evidence="13" id="KW-1185">Reference proteome</keyword>
<evidence type="ECO:0000256" key="10">
    <source>
        <dbReference type="SAM" id="MobiDB-lite"/>
    </source>
</evidence>
<dbReference type="GO" id="GO:0030048">
    <property type="term" value="P:actin filament-based movement"/>
    <property type="evidence" value="ECO:0007669"/>
    <property type="project" value="UniProtKB-ARBA"/>
</dbReference>
<evidence type="ECO:0000256" key="9">
    <source>
        <dbReference type="SAM" id="Coils"/>
    </source>
</evidence>
<dbReference type="PRINTS" id="PR00193">
    <property type="entry name" value="MYOSINHEAVY"/>
</dbReference>
<dbReference type="GO" id="GO:0005737">
    <property type="term" value="C:cytoplasm"/>
    <property type="evidence" value="ECO:0000318"/>
    <property type="project" value="GO_Central"/>
</dbReference>
<evidence type="ECO:0000256" key="5">
    <source>
        <dbReference type="ARBA" id="ARBA00023175"/>
    </source>
</evidence>
<dbReference type="InterPro" id="IPR001609">
    <property type="entry name" value="Myosin_head_motor_dom-like"/>
</dbReference>
<comment type="caution">
    <text evidence="12">The sequence shown here is derived from an EMBL/GenBank/DDBJ whole genome shotgun (WGS) entry which is preliminary data.</text>
</comment>
<dbReference type="FunFam" id="1.10.10.820:FF:000001">
    <property type="entry name" value="Myosin heavy chain"/>
    <property type="match status" value="1"/>
</dbReference>
<dbReference type="GO" id="GO:0005524">
    <property type="term" value="F:ATP binding"/>
    <property type="evidence" value="ECO:0007669"/>
    <property type="project" value="UniProtKB-UniRule"/>
</dbReference>
<gene>
    <name evidence="12" type="ORF">ZOSMA_259G00250</name>
</gene>
<feature type="binding site" evidence="8">
    <location>
        <begin position="269"/>
        <end position="276"/>
    </location>
    <ligand>
        <name>ATP</name>
        <dbReference type="ChEBI" id="CHEBI:30616"/>
    </ligand>
</feature>
<keyword evidence="9" id="KW-0175">Coiled coil</keyword>
<dbReference type="InterPro" id="IPR057535">
    <property type="entry name" value="MYO1-3_N_SH3"/>
</dbReference>
<keyword evidence="6 8" id="KW-0009">Actin-binding</keyword>
<reference evidence="13" key="1">
    <citation type="journal article" date="2016" name="Nature">
        <title>The genome of the seagrass Zostera marina reveals angiosperm adaptation to the sea.</title>
        <authorList>
            <person name="Olsen J.L."/>
            <person name="Rouze P."/>
            <person name="Verhelst B."/>
            <person name="Lin Y.-C."/>
            <person name="Bayer T."/>
            <person name="Collen J."/>
            <person name="Dattolo E."/>
            <person name="De Paoli E."/>
            <person name="Dittami S."/>
            <person name="Maumus F."/>
            <person name="Michel G."/>
            <person name="Kersting A."/>
            <person name="Lauritano C."/>
            <person name="Lohaus R."/>
            <person name="Toepel M."/>
            <person name="Tonon T."/>
            <person name="Vanneste K."/>
            <person name="Amirebrahimi M."/>
            <person name="Brakel J."/>
            <person name="Bostroem C."/>
            <person name="Chovatia M."/>
            <person name="Grimwood J."/>
            <person name="Jenkins J.W."/>
            <person name="Jueterbock A."/>
            <person name="Mraz A."/>
            <person name="Stam W.T."/>
            <person name="Tice H."/>
            <person name="Bornberg-Bauer E."/>
            <person name="Green P.J."/>
            <person name="Pearson G.A."/>
            <person name="Procaccini G."/>
            <person name="Duarte C.M."/>
            <person name="Schmutz J."/>
            <person name="Reusch T.B.H."/>
            <person name="Van de Peer Y."/>
        </authorList>
    </citation>
    <scope>NUCLEOTIDE SEQUENCE [LARGE SCALE GENOMIC DNA]</scope>
    <source>
        <strain evidence="13">cv. Finnish</strain>
    </source>
</reference>
<dbReference type="Pfam" id="PF25369">
    <property type="entry name" value="SH3_VIII-1_N"/>
    <property type="match status" value="1"/>
</dbReference>
<dbReference type="PROSITE" id="PS50096">
    <property type="entry name" value="IQ"/>
    <property type="match status" value="4"/>
</dbReference>
<dbReference type="PROSITE" id="PS51456">
    <property type="entry name" value="MYOSIN_MOTOR"/>
    <property type="match status" value="1"/>
</dbReference>
<dbReference type="Proteomes" id="UP000036987">
    <property type="component" value="Unassembled WGS sequence"/>
</dbReference>
<accession>A0A0K9PHU3</accession>
<evidence type="ECO:0000256" key="6">
    <source>
        <dbReference type="ARBA" id="ARBA00023203"/>
    </source>
</evidence>
<dbReference type="Gene3D" id="1.20.58.530">
    <property type="match status" value="1"/>
</dbReference>
<evidence type="ECO:0000256" key="4">
    <source>
        <dbReference type="ARBA" id="ARBA00023123"/>
    </source>
</evidence>